<organism evidence="2 3">
    <name type="scientific">Longimycelium tulufanense</name>
    <dbReference type="NCBI Taxonomy" id="907463"/>
    <lineage>
        <taxon>Bacteria</taxon>
        <taxon>Bacillati</taxon>
        <taxon>Actinomycetota</taxon>
        <taxon>Actinomycetes</taxon>
        <taxon>Pseudonocardiales</taxon>
        <taxon>Pseudonocardiaceae</taxon>
        <taxon>Longimycelium</taxon>
    </lineage>
</organism>
<reference evidence="2" key="2">
    <citation type="submission" date="2020-09" db="EMBL/GenBank/DDBJ databases">
        <authorList>
            <person name="Sun Q."/>
            <person name="Zhou Y."/>
        </authorList>
    </citation>
    <scope>NUCLEOTIDE SEQUENCE</scope>
    <source>
        <strain evidence="2">CGMCC 4.5737</strain>
    </source>
</reference>
<dbReference type="AlphaFoldDB" id="A0A8J3CI65"/>
<dbReference type="EMBL" id="BMMK01000019">
    <property type="protein sequence ID" value="GGM65083.1"/>
    <property type="molecule type" value="Genomic_DNA"/>
</dbReference>
<name>A0A8J3CI65_9PSEU</name>
<proteinExistence type="predicted"/>
<comment type="caution">
    <text evidence="2">The sequence shown here is derived from an EMBL/GenBank/DDBJ whole genome shotgun (WGS) entry which is preliminary data.</text>
</comment>
<accession>A0A8J3CI65</accession>
<evidence type="ECO:0000313" key="2">
    <source>
        <dbReference type="EMBL" id="GGM65083.1"/>
    </source>
</evidence>
<dbReference type="RefSeq" id="WP_189059808.1">
    <property type="nucleotide sequence ID" value="NZ_BMMK01000019.1"/>
</dbReference>
<sequence>MIPCSVPSCGNPATGAVCRLCLGRLAGDLAEVADLVVELEATIARQVRTGQRVGSRPADVGLPYNSGAAEVARDLRNVLSTWVRDLWETYGPRRPMPTDGTKPDGTRGAELEPLDLDNTLRAMAAWLRRHPSWVEQHPAGGDLVDEITDAIERARRAVDLPPARVYCGPCPECGTDLYARPNRATVRCRECDMRHDVEALRSVLLDAARSTLATAAEIARALPRLLGRELSPNTVRTWARNGRLAKRGTDSQGRPRYRVGEVIDLALATPVRRRVTRDRATSA</sequence>
<reference evidence="2" key="1">
    <citation type="journal article" date="2014" name="Int. J. Syst. Evol. Microbiol.">
        <title>Complete genome sequence of Corynebacterium casei LMG S-19264T (=DSM 44701T), isolated from a smear-ripened cheese.</title>
        <authorList>
            <consortium name="US DOE Joint Genome Institute (JGI-PGF)"/>
            <person name="Walter F."/>
            <person name="Albersmeier A."/>
            <person name="Kalinowski J."/>
            <person name="Ruckert C."/>
        </authorList>
    </citation>
    <scope>NUCLEOTIDE SEQUENCE</scope>
    <source>
        <strain evidence="2">CGMCC 4.5737</strain>
    </source>
</reference>
<protein>
    <submittedName>
        <fullName evidence="2">Uncharacterized protein</fullName>
    </submittedName>
</protein>
<feature type="compositionally biased region" description="Basic and acidic residues" evidence="1">
    <location>
        <begin position="101"/>
        <end position="110"/>
    </location>
</feature>
<evidence type="ECO:0000256" key="1">
    <source>
        <dbReference type="SAM" id="MobiDB-lite"/>
    </source>
</evidence>
<keyword evidence="3" id="KW-1185">Reference proteome</keyword>
<dbReference type="Proteomes" id="UP000637578">
    <property type="component" value="Unassembled WGS sequence"/>
</dbReference>
<feature type="region of interest" description="Disordered" evidence="1">
    <location>
        <begin position="91"/>
        <end position="111"/>
    </location>
</feature>
<gene>
    <name evidence="2" type="ORF">GCM10012275_39540</name>
</gene>
<evidence type="ECO:0000313" key="3">
    <source>
        <dbReference type="Proteomes" id="UP000637578"/>
    </source>
</evidence>